<feature type="compositionally biased region" description="Low complexity" evidence="1">
    <location>
        <begin position="47"/>
        <end position="138"/>
    </location>
</feature>
<gene>
    <name evidence="2" type="ORF">IFO67_04175</name>
</gene>
<dbReference type="EMBL" id="JACYTO010000001">
    <property type="protein sequence ID" value="MBD8502069.1"/>
    <property type="molecule type" value="Genomic_DNA"/>
</dbReference>
<feature type="compositionally biased region" description="Polar residues" evidence="1">
    <location>
        <begin position="1"/>
        <end position="19"/>
    </location>
</feature>
<feature type="region of interest" description="Disordered" evidence="1">
    <location>
        <begin position="1"/>
        <end position="161"/>
    </location>
</feature>
<keyword evidence="3" id="KW-1185">Reference proteome</keyword>
<sequence>MDTSITLANASTAPLQTTRPLPPRGEEREATPGAPAAAPESTQVNISAEARAAEQAARSAGVPPAAAPVAQAASADPVQASSATQRAEATPSATARPAAAAESANAARAVGAPAESPAGGSAPAGQPDAPTTAASPAAQLYLDNAGRPETQPTPSAVRTSA</sequence>
<feature type="compositionally biased region" description="Polar residues" evidence="1">
    <location>
        <begin position="150"/>
        <end position="161"/>
    </location>
</feature>
<evidence type="ECO:0000313" key="3">
    <source>
        <dbReference type="Proteomes" id="UP000603602"/>
    </source>
</evidence>
<protein>
    <submittedName>
        <fullName evidence="2">Uncharacterized protein</fullName>
    </submittedName>
</protein>
<accession>A0ABR9B819</accession>
<dbReference type="RefSeq" id="WP_187716869.1">
    <property type="nucleotide sequence ID" value="NZ_JACTAH010000001.1"/>
</dbReference>
<evidence type="ECO:0000313" key="2">
    <source>
        <dbReference type="EMBL" id="MBD8502069.1"/>
    </source>
</evidence>
<dbReference type="Proteomes" id="UP000603602">
    <property type="component" value="Unassembled WGS sequence"/>
</dbReference>
<evidence type="ECO:0000256" key="1">
    <source>
        <dbReference type="SAM" id="MobiDB-lite"/>
    </source>
</evidence>
<reference evidence="3" key="1">
    <citation type="submission" date="2023-07" db="EMBL/GenBank/DDBJ databases">
        <title>Thauera sp. CAU 1555 isolated from sand of Yaerae Beach.</title>
        <authorList>
            <person name="Kim W."/>
        </authorList>
    </citation>
    <scope>NUCLEOTIDE SEQUENCE [LARGE SCALE GENOMIC DNA]</scope>
    <source>
        <strain evidence="3">CAU 1555</strain>
    </source>
</reference>
<name>A0ABR9B819_9RHOO</name>
<feature type="compositionally biased region" description="Low complexity" evidence="1">
    <location>
        <begin position="31"/>
        <end position="40"/>
    </location>
</feature>
<comment type="caution">
    <text evidence="2">The sequence shown here is derived from an EMBL/GenBank/DDBJ whole genome shotgun (WGS) entry which is preliminary data.</text>
</comment>
<organism evidence="2 3">
    <name type="scientific">Thauera sedimentorum</name>
    <dbReference type="NCBI Taxonomy" id="2767595"/>
    <lineage>
        <taxon>Bacteria</taxon>
        <taxon>Pseudomonadati</taxon>
        <taxon>Pseudomonadota</taxon>
        <taxon>Betaproteobacteria</taxon>
        <taxon>Rhodocyclales</taxon>
        <taxon>Zoogloeaceae</taxon>
        <taxon>Thauera</taxon>
    </lineage>
</organism>
<proteinExistence type="predicted"/>